<dbReference type="Proteomes" id="UP001208186">
    <property type="component" value="Unassembled WGS sequence"/>
</dbReference>
<proteinExistence type="predicted"/>
<evidence type="ECO:0000313" key="4">
    <source>
        <dbReference type="EMBL" id="MCU4726307.1"/>
    </source>
</evidence>
<dbReference type="SUPFAM" id="SSF81665">
    <property type="entry name" value="Calcium ATPase, transmembrane domain M"/>
    <property type="match status" value="1"/>
</dbReference>
<evidence type="ECO:0000313" key="6">
    <source>
        <dbReference type="Proteomes" id="UP001209746"/>
    </source>
</evidence>
<dbReference type="Gene3D" id="1.20.1110.10">
    <property type="entry name" value="Calcium-transporting ATPase, transmembrane domain"/>
    <property type="match status" value="1"/>
</dbReference>
<feature type="domain" description="Cation-transporting P-type ATPase N-terminal" evidence="2">
    <location>
        <begin position="3"/>
        <end position="70"/>
    </location>
</feature>
<name>A0AAE3IA38_9EURY</name>
<sequence>MTGWHAATVDETLDALASSEDGLSTDRTARRLDQHGPNTIGEGDAISPVRIFLHQFTSPLISVLLVAEAHKRWRTSSSRV</sequence>
<dbReference type="Gene3D" id="2.70.150.10">
    <property type="entry name" value="Calcium-transporting ATPase, cytoplasmic transduction domain A"/>
    <property type="match status" value="1"/>
</dbReference>
<protein>
    <submittedName>
        <fullName evidence="4">Cation-transporting P-type ATPase</fullName>
    </submittedName>
</protein>
<dbReference type="RefSeq" id="WP_315910411.1">
    <property type="nucleotide sequence ID" value="NZ_JAOPKC010000038.1"/>
</dbReference>
<dbReference type="Pfam" id="PF00690">
    <property type="entry name" value="Cation_ATPase_N"/>
    <property type="match status" value="1"/>
</dbReference>
<evidence type="ECO:0000313" key="3">
    <source>
        <dbReference type="EMBL" id="MCU4719664.1"/>
    </source>
</evidence>
<dbReference type="EMBL" id="JAOPKC010000038">
    <property type="protein sequence ID" value="MCU4719664.1"/>
    <property type="molecule type" value="Genomic_DNA"/>
</dbReference>
<evidence type="ECO:0000313" key="5">
    <source>
        <dbReference type="Proteomes" id="UP001208186"/>
    </source>
</evidence>
<reference evidence="4" key="1">
    <citation type="submission" date="2023-02" db="EMBL/GenBank/DDBJ databases">
        <title>Enrichment on poylsaccharides allowed isolation of novel metabolic and taxonomic groups of Haloarchaea.</title>
        <authorList>
            <person name="Sorokin D.Y."/>
            <person name="Elcheninov A.G."/>
            <person name="Khizhniak T.V."/>
            <person name="Kolganova T.V."/>
            <person name="Kublanov I.V."/>
        </authorList>
    </citation>
    <scope>NUCLEOTIDE SEQUENCE</scope>
    <source>
        <strain evidence="3 5">HArc-curdl5-1</strain>
        <strain evidence="4">HArc-curdl7</strain>
    </source>
</reference>
<evidence type="ECO:0000259" key="2">
    <source>
        <dbReference type="SMART" id="SM00831"/>
    </source>
</evidence>
<dbReference type="Proteomes" id="UP001209746">
    <property type="component" value="Unassembled WGS sequence"/>
</dbReference>
<keyword evidence="5" id="KW-1185">Reference proteome</keyword>
<dbReference type="EMBL" id="JAOPKD010000002">
    <property type="protein sequence ID" value="MCU4726307.1"/>
    <property type="molecule type" value="Genomic_DNA"/>
</dbReference>
<dbReference type="AlphaFoldDB" id="A0AAE3IA38"/>
<gene>
    <name evidence="4" type="ORF">OB914_04900</name>
    <name evidence="3" type="ORF">OB916_16605</name>
</gene>
<evidence type="ECO:0000256" key="1">
    <source>
        <dbReference type="SAM" id="MobiDB-lite"/>
    </source>
</evidence>
<dbReference type="InterPro" id="IPR004014">
    <property type="entry name" value="ATPase_P-typ_cation-transptr_N"/>
</dbReference>
<dbReference type="InterPro" id="IPR023298">
    <property type="entry name" value="ATPase_P-typ_TM_dom_sf"/>
</dbReference>
<dbReference type="SMART" id="SM00831">
    <property type="entry name" value="Cation_ATPase_N"/>
    <property type="match status" value="1"/>
</dbReference>
<feature type="region of interest" description="Disordered" evidence="1">
    <location>
        <begin position="15"/>
        <end position="41"/>
    </location>
</feature>
<organism evidence="4 6">
    <name type="scientific">Halapricum hydrolyticum</name>
    <dbReference type="NCBI Taxonomy" id="2979991"/>
    <lineage>
        <taxon>Archaea</taxon>
        <taxon>Methanobacteriati</taxon>
        <taxon>Methanobacteriota</taxon>
        <taxon>Stenosarchaea group</taxon>
        <taxon>Halobacteria</taxon>
        <taxon>Halobacteriales</taxon>
        <taxon>Haloarculaceae</taxon>
        <taxon>Halapricum</taxon>
    </lineage>
</organism>
<accession>A0AAE3IA38</accession>
<comment type="caution">
    <text evidence="4">The sequence shown here is derived from an EMBL/GenBank/DDBJ whole genome shotgun (WGS) entry which is preliminary data.</text>
</comment>